<accession>A0A812P127</accession>
<dbReference type="InterPro" id="IPR036770">
    <property type="entry name" value="Ankyrin_rpt-contain_sf"/>
</dbReference>
<evidence type="ECO:0000313" key="2">
    <source>
        <dbReference type="EMBL" id="CAE7316189.1"/>
    </source>
</evidence>
<dbReference type="PROSITE" id="PS50297">
    <property type="entry name" value="ANK_REP_REGION"/>
    <property type="match status" value="1"/>
</dbReference>
<gene>
    <name evidence="2" type="primary">ANKRD17</name>
    <name evidence="2" type="ORF">SNAT2548_LOCUS16590</name>
</gene>
<dbReference type="PROSITE" id="PS50088">
    <property type="entry name" value="ANK_REPEAT"/>
    <property type="match status" value="1"/>
</dbReference>
<dbReference type="SMART" id="SM00248">
    <property type="entry name" value="ANK"/>
    <property type="match status" value="3"/>
</dbReference>
<feature type="repeat" description="ANK" evidence="1">
    <location>
        <begin position="303"/>
        <end position="335"/>
    </location>
</feature>
<dbReference type="EMBL" id="CAJNDS010002084">
    <property type="protein sequence ID" value="CAE7316189.1"/>
    <property type="molecule type" value="Genomic_DNA"/>
</dbReference>
<dbReference type="Proteomes" id="UP000604046">
    <property type="component" value="Unassembled WGS sequence"/>
</dbReference>
<dbReference type="Gene3D" id="1.25.40.20">
    <property type="entry name" value="Ankyrin repeat-containing domain"/>
    <property type="match status" value="1"/>
</dbReference>
<evidence type="ECO:0000256" key="1">
    <source>
        <dbReference type="PROSITE-ProRule" id="PRU00023"/>
    </source>
</evidence>
<name>A0A812P127_9DINO</name>
<keyword evidence="1" id="KW-0040">ANK repeat</keyword>
<dbReference type="InterPro" id="IPR002110">
    <property type="entry name" value="Ankyrin_rpt"/>
</dbReference>
<dbReference type="OrthoDB" id="10348478at2759"/>
<protein>
    <submittedName>
        <fullName evidence="2">ANKRD17 protein</fullName>
    </submittedName>
</protein>
<proteinExistence type="predicted"/>
<reference evidence="2" key="1">
    <citation type="submission" date="2021-02" db="EMBL/GenBank/DDBJ databases">
        <authorList>
            <person name="Dougan E. K."/>
            <person name="Rhodes N."/>
            <person name="Thang M."/>
            <person name="Chan C."/>
        </authorList>
    </citation>
    <scope>NUCLEOTIDE SEQUENCE</scope>
</reference>
<comment type="caution">
    <text evidence="2">The sequence shown here is derived from an EMBL/GenBank/DDBJ whole genome shotgun (WGS) entry which is preliminary data.</text>
</comment>
<dbReference type="AlphaFoldDB" id="A0A812P127"/>
<dbReference type="SUPFAM" id="SSF48403">
    <property type="entry name" value="Ankyrin repeat"/>
    <property type="match status" value="1"/>
</dbReference>
<organism evidence="2 3">
    <name type="scientific">Symbiodinium natans</name>
    <dbReference type="NCBI Taxonomy" id="878477"/>
    <lineage>
        <taxon>Eukaryota</taxon>
        <taxon>Sar</taxon>
        <taxon>Alveolata</taxon>
        <taxon>Dinophyceae</taxon>
        <taxon>Suessiales</taxon>
        <taxon>Symbiodiniaceae</taxon>
        <taxon>Symbiodinium</taxon>
    </lineage>
</organism>
<feature type="non-terminal residue" evidence="2">
    <location>
        <position position="404"/>
    </location>
</feature>
<sequence>MYTVRAEVLLEMRIVVSHETLKARGDIVDFNERMGSAIFVSHQWVAKQHPDPEFEQMPVLQDALRHLLYNSGSVSADWVTESFVPTAKGLPHKEFQQKSLFIWYDYFSVPQLEGSDQAANDSDGSQQAKAINSIPAYVAKCRFFFALCPTIDCSARARVLNVTSWSERGWCRLERAARELSAHDSWILVQGSTSLRMVGTVLSFGSGPVGEGEFTIEDDRLKLAPVMKQIVNMKLAMSLQAGDLPAYRRHLNLQTLYLTGLDTDHVCNVVPSSEKTFAPDCDHPAAAFLYQNGFRSTGEKDSAGFRPLHYAAMSGSPQVVAGLLARRANPNRRTTKAEPKLGFPPWMSALDMAIFYKHNAAAQLLIGARAQLSGGTAPAMIIAATSNNVDGIRLLRASGGDPLA</sequence>
<evidence type="ECO:0000313" key="3">
    <source>
        <dbReference type="Proteomes" id="UP000604046"/>
    </source>
</evidence>
<dbReference type="Pfam" id="PF00023">
    <property type="entry name" value="Ank"/>
    <property type="match status" value="1"/>
</dbReference>
<keyword evidence="3" id="KW-1185">Reference proteome</keyword>